<dbReference type="GO" id="GO:0019836">
    <property type="term" value="P:symbiont-mediated hemolysis of host erythrocyte"/>
    <property type="evidence" value="ECO:0007669"/>
    <property type="project" value="InterPro"/>
</dbReference>
<sequence>MRPVTQRLSLIIQNDLCGGNVSIKNFSCLCGEPYKSGDTLTIIPRENINEISIPPHQSAELSMCGSAAFKVAVKGTLDLYGGDTERVASLSWNGPWSLAGNELLVHDLNEDKFVVEVSSPPTKGILGDILVVVKDRSTAKNLSVISCATADMFA</sequence>
<evidence type="ECO:0000256" key="1">
    <source>
        <dbReference type="ARBA" id="ARBA00010795"/>
    </source>
</evidence>
<dbReference type="Proteomes" id="UP001216150">
    <property type="component" value="Unassembled WGS sequence"/>
</dbReference>
<gene>
    <name evidence="2" type="ORF">N7450_007981</name>
</gene>
<dbReference type="Pfam" id="PF06355">
    <property type="entry name" value="Aegerolysin"/>
    <property type="match status" value="1"/>
</dbReference>
<accession>A0AAD6DFH2</accession>
<keyword evidence="3" id="KW-1185">Reference proteome</keyword>
<dbReference type="AlphaFoldDB" id="A0AAD6DFH2"/>
<evidence type="ECO:0000313" key="2">
    <source>
        <dbReference type="EMBL" id="KAJ5579114.1"/>
    </source>
</evidence>
<organism evidence="2 3">
    <name type="scientific">Penicillium hetheringtonii</name>
    <dbReference type="NCBI Taxonomy" id="911720"/>
    <lineage>
        <taxon>Eukaryota</taxon>
        <taxon>Fungi</taxon>
        <taxon>Dikarya</taxon>
        <taxon>Ascomycota</taxon>
        <taxon>Pezizomycotina</taxon>
        <taxon>Eurotiomycetes</taxon>
        <taxon>Eurotiomycetidae</taxon>
        <taxon>Eurotiales</taxon>
        <taxon>Aspergillaceae</taxon>
        <taxon>Penicillium</taxon>
    </lineage>
</organism>
<proteinExistence type="inferred from homology"/>
<dbReference type="EMBL" id="JAQJAC010000007">
    <property type="protein sequence ID" value="KAJ5579114.1"/>
    <property type="molecule type" value="Genomic_DNA"/>
</dbReference>
<comment type="caution">
    <text evidence="2">The sequence shown here is derived from an EMBL/GenBank/DDBJ whole genome shotgun (WGS) entry which is preliminary data.</text>
</comment>
<dbReference type="Gene3D" id="2.60.270.50">
    <property type="match status" value="1"/>
</dbReference>
<dbReference type="InterPro" id="IPR009413">
    <property type="entry name" value="Aegerolysin-typ"/>
</dbReference>
<protein>
    <submittedName>
        <fullName evidence="2">Uncharacterized protein</fullName>
    </submittedName>
</protein>
<comment type="similarity">
    <text evidence="1">Belongs to the aegerolysin family.</text>
</comment>
<evidence type="ECO:0000313" key="3">
    <source>
        <dbReference type="Proteomes" id="UP001216150"/>
    </source>
</evidence>
<reference evidence="2 3" key="1">
    <citation type="journal article" date="2023" name="IMA Fungus">
        <title>Comparative genomic study of the Penicillium genus elucidates a diverse pangenome and 15 lateral gene transfer events.</title>
        <authorList>
            <person name="Petersen C."/>
            <person name="Sorensen T."/>
            <person name="Nielsen M.R."/>
            <person name="Sondergaard T.E."/>
            <person name="Sorensen J.L."/>
            <person name="Fitzpatrick D.A."/>
            <person name="Frisvad J.C."/>
            <person name="Nielsen K.L."/>
        </authorList>
    </citation>
    <scope>NUCLEOTIDE SEQUENCE [LARGE SCALE GENOMIC DNA]</scope>
    <source>
        <strain evidence="2 3">IBT 29057</strain>
    </source>
</reference>
<name>A0AAD6DFH2_9EURO</name>